<evidence type="ECO:0000313" key="2">
    <source>
        <dbReference type="EMBL" id="KAF2480626.1"/>
    </source>
</evidence>
<dbReference type="RefSeq" id="XP_033587196.1">
    <property type="nucleotide sequence ID" value="XM_033737525.1"/>
</dbReference>
<feature type="region of interest" description="Disordered" evidence="1">
    <location>
        <begin position="1"/>
        <end position="25"/>
    </location>
</feature>
<dbReference type="OrthoDB" id="5426872at2759"/>
<accession>A0A6A6PLD3</accession>
<feature type="compositionally biased region" description="Acidic residues" evidence="1">
    <location>
        <begin position="221"/>
        <end position="239"/>
    </location>
</feature>
<organism evidence="2 3">
    <name type="scientific">Neohortaea acidophila</name>
    <dbReference type="NCBI Taxonomy" id="245834"/>
    <lineage>
        <taxon>Eukaryota</taxon>
        <taxon>Fungi</taxon>
        <taxon>Dikarya</taxon>
        <taxon>Ascomycota</taxon>
        <taxon>Pezizomycotina</taxon>
        <taxon>Dothideomycetes</taxon>
        <taxon>Dothideomycetidae</taxon>
        <taxon>Mycosphaerellales</taxon>
        <taxon>Teratosphaeriaceae</taxon>
        <taxon>Neohortaea</taxon>
    </lineage>
</organism>
<dbReference type="AlphaFoldDB" id="A0A6A6PLD3"/>
<dbReference type="EMBL" id="MU001639">
    <property type="protein sequence ID" value="KAF2480626.1"/>
    <property type="molecule type" value="Genomic_DNA"/>
</dbReference>
<evidence type="ECO:0000256" key="1">
    <source>
        <dbReference type="SAM" id="MobiDB-lite"/>
    </source>
</evidence>
<name>A0A6A6PLD3_9PEZI</name>
<feature type="region of interest" description="Disordered" evidence="1">
    <location>
        <begin position="105"/>
        <end position="239"/>
    </location>
</feature>
<feature type="compositionally biased region" description="Basic and acidic residues" evidence="1">
    <location>
        <begin position="187"/>
        <end position="201"/>
    </location>
</feature>
<protein>
    <submittedName>
        <fullName evidence="2">Uncharacterized protein</fullName>
    </submittedName>
</protein>
<dbReference type="GeneID" id="54478527"/>
<sequence length="239" mass="25955">MAARPAMPSKTSLPPTFHHPHLESSITPSRALESVSAFLRKSERQPYLHPDCTLSRRGITFSAESGPTGGPAISILRRIEAGLKGESLPIEDVEEANAELAQADDAEAELPAGDDSRLDALLSRASGKGTKRKRSEIEQWAETSSNAALPLAGAEEDAEGQQVLELESFANTPMHASDWQAQEEYEREQRPWEGEVGEREGAPATKQNGRIPEVEVKDDSGESETESEDEVEESGEEHG</sequence>
<gene>
    <name evidence="2" type="ORF">BDY17DRAFT_326511</name>
</gene>
<evidence type="ECO:0000313" key="3">
    <source>
        <dbReference type="Proteomes" id="UP000799767"/>
    </source>
</evidence>
<proteinExistence type="predicted"/>
<reference evidence="2" key="1">
    <citation type="journal article" date="2020" name="Stud. Mycol.">
        <title>101 Dothideomycetes genomes: a test case for predicting lifestyles and emergence of pathogens.</title>
        <authorList>
            <person name="Haridas S."/>
            <person name="Albert R."/>
            <person name="Binder M."/>
            <person name="Bloem J."/>
            <person name="Labutti K."/>
            <person name="Salamov A."/>
            <person name="Andreopoulos B."/>
            <person name="Baker S."/>
            <person name="Barry K."/>
            <person name="Bills G."/>
            <person name="Bluhm B."/>
            <person name="Cannon C."/>
            <person name="Castanera R."/>
            <person name="Culley D."/>
            <person name="Daum C."/>
            <person name="Ezra D."/>
            <person name="Gonzalez J."/>
            <person name="Henrissat B."/>
            <person name="Kuo A."/>
            <person name="Liang C."/>
            <person name="Lipzen A."/>
            <person name="Lutzoni F."/>
            <person name="Magnuson J."/>
            <person name="Mondo S."/>
            <person name="Nolan M."/>
            <person name="Ohm R."/>
            <person name="Pangilinan J."/>
            <person name="Park H.-J."/>
            <person name="Ramirez L."/>
            <person name="Alfaro M."/>
            <person name="Sun H."/>
            <person name="Tritt A."/>
            <person name="Yoshinaga Y."/>
            <person name="Zwiers L.-H."/>
            <person name="Turgeon B."/>
            <person name="Goodwin S."/>
            <person name="Spatafora J."/>
            <person name="Crous P."/>
            <person name="Grigoriev I."/>
        </authorList>
    </citation>
    <scope>NUCLEOTIDE SEQUENCE</scope>
    <source>
        <strain evidence="2">CBS 113389</strain>
    </source>
</reference>
<keyword evidence="3" id="KW-1185">Reference proteome</keyword>
<dbReference type="Proteomes" id="UP000799767">
    <property type="component" value="Unassembled WGS sequence"/>
</dbReference>